<organism evidence="2 3">
    <name type="scientific">Dendrothele bispora (strain CBS 962.96)</name>
    <dbReference type="NCBI Taxonomy" id="1314807"/>
    <lineage>
        <taxon>Eukaryota</taxon>
        <taxon>Fungi</taxon>
        <taxon>Dikarya</taxon>
        <taxon>Basidiomycota</taxon>
        <taxon>Agaricomycotina</taxon>
        <taxon>Agaricomycetes</taxon>
        <taxon>Agaricomycetidae</taxon>
        <taxon>Agaricales</taxon>
        <taxon>Agaricales incertae sedis</taxon>
        <taxon>Dendrothele</taxon>
    </lineage>
</organism>
<accession>A0A4S8MNB5</accession>
<feature type="compositionally biased region" description="Polar residues" evidence="1">
    <location>
        <begin position="45"/>
        <end position="60"/>
    </location>
</feature>
<evidence type="ECO:0000313" key="2">
    <source>
        <dbReference type="EMBL" id="THV04450.1"/>
    </source>
</evidence>
<keyword evidence="3" id="KW-1185">Reference proteome</keyword>
<proteinExistence type="predicted"/>
<dbReference type="EMBL" id="ML179056">
    <property type="protein sequence ID" value="THV04450.1"/>
    <property type="molecule type" value="Genomic_DNA"/>
</dbReference>
<dbReference type="OrthoDB" id="3063824at2759"/>
<evidence type="ECO:0000313" key="3">
    <source>
        <dbReference type="Proteomes" id="UP000297245"/>
    </source>
</evidence>
<evidence type="ECO:0000256" key="1">
    <source>
        <dbReference type="SAM" id="MobiDB-lite"/>
    </source>
</evidence>
<dbReference type="Proteomes" id="UP000297245">
    <property type="component" value="Unassembled WGS sequence"/>
</dbReference>
<sequence>MPCGDLTTRTLSELPCSQPSSIAMSNARDGTNPPVTVESPPAEISSGTSVDQTQTASENNGQQKTLIMALPDNAEQGFRYAIVPLPETYHDAITAATRVFGIHLIDPVPAHIVLRRLVKNKKNEWVWADIDSVNWKSLVLHNDQVGVFKNRGIMENFEHGKIFITFGYKPRAGGPTKWTEIIQGRPHQERLAPWAVVDRPSSYHEALIMVKDVLTAKEFSCALNSREVGPATNWSETDWQNNSHKIKFYTLPGPDKPWREIHRNAYEDDQKWRLLVPMPDNILGVIVNY</sequence>
<dbReference type="AlphaFoldDB" id="A0A4S8MNB5"/>
<feature type="compositionally biased region" description="Polar residues" evidence="1">
    <location>
        <begin position="7"/>
        <end position="24"/>
    </location>
</feature>
<protein>
    <submittedName>
        <fullName evidence="2">Uncharacterized protein</fullName>
    </submittedName>
</protein>
<feature type="region of interest" description="Disordered" evidence="1">
    <location>
        <begin position="1"/>
        <end position="60"/>
    </location>
</feature>
<gene>
    <name evidence="2" type="ORF">K435DRAFT_196338</name>
</gene>
<name>A0A4S8MNB5_DENBC</name>
<reference evidence="2 3" key="1">
    <citation type="journal article" date="2019" name="Nat. Ecol. Evol.">
        <title>Megaphylogeny resolves global patterns of mushroom evolution.</title>
        <authorList>
            <person name="Varga T."/>
            <person name="Krizsan K."/>
            <person name="Foldi C."/>
            <person name="Dima B."/>
            <person name="Sanchez-Garcia M."/>
            <person name="Sanchez-Ramirez S."/>
            <person name="Szollosi G.J."/>
            <person name="Szarkandi J.G."/>
            <person name="Papp V."/>
            <person name="Albert L."/>
            <person name="Andreopoulos W."/>
            <person name="Angelini C."/>
            <person name="Antonin V."/>
            <person name="Barry K.W."/>
            <person name="Bougher N.L."/>
            <person name="Buchanan P."/>
            <person name="Buyck B."/>
            <person name="Bense V."/>
            <person name="Catcheside P."/>
            <person name="Chovatia M."/>
            <person name="Cooper J."/>
            <person name="Damon W."/>
            <person name="Desjardin D."/>
            <person name="Finy P."/>
            <person name="Geml J."/>
            <person name="Haridas S."/>
            <person name="Hughes K."/>
            <person name="Justo A."/>
            <person name="Karasinski D."/>
            <person name="Kautmanova I."/>
            <person name="Kiss B."/>
            <person name="Kocsube S."/>
            <person name="Kotiranta H."/>
            <person name="LaButti K.M."/>
            <person name="Lechner B.E."/>
            <person name="Liimatainen K."/>
            <person name="Lipzen A."/>
            <person name="Lukacs Z."/>
            <person name="Mihaltcheva S."/>
            <person name="Morgado L.N."/>
            <person name="Niskanen T."/>
            <person name="Noordeloos M.E."/>
            <person name="Ohm R.A."/>
            <person name="Ortiz-Santana B."/>
            <person name="Ovrebo C."/>
            <person name="Racz N."/>
            <person name="Riley R."/>
            <person name="Savchenko A."/>
            <person name="Shiryaev A."/>
            <person name="Soop K."/>
            <person name="Spirin V."/>
            <person name="Szebenyi C."/>
            <person name="Tomsovsky M."/>
            <person name="Tulloss R.E."/>
            <person name="Uehling J."/>
            <person name="Grigoriev I.V."/>
            <person name="Vagvolgyi C."/>
            <person name="Papp T."/>
            <person name="Martin F.M."/>
            <person name="Miettinen O."/>
            <person name="Hibbett D.S."/>
            <person name="Nagy L.G."/>
        </authorList>
    </citation>
    <scope>NUCLEOTIDE SEQUENCE [LARGE SCALE GENOMIC DNA]</scope>
    <source>
        <strain evidence="2 3">CBS 962.96</strain>
    </source>
</reference>